<organism evidence="2 3">
    <name type="scientific">Xylocopa violacea</name>
    <name type="common">Violet carpenter bee</name>
    <name type="synonym">Apis violacea</name>
    <dbReference type="NCBI Taxonomy" id="135666"/>
    <lineage>
        <taxon>Eukaryota</taxon>
        <taxon>Metazoa</taxon>
        <taxon>Ecdysozoa</taxon>
        <taxon>Arthropoda</taxon>
        <taxon>Hexapoda</taxon>
        <taxon>Insecta</taxon>
        <taxon>Pterygota</taxon>
        <taxon>Neoptera</taxon>
        <taxon>Endopterygota</taxon>
        <taxon>Hymenoptera</taxon>
        <taxon>Apocrita</taxon>
        <taxon>Aculeata</taxon>
        <taxon>Apoidea</taxon>
        <taxon>Anthophila</taxon>
        <taxon>Apidae</taxon>
        <taxon>Xylocopa</taxon>
        <taxon>Xylocopa</taxon>
    </lineage>
</organism>
<sequence>MQLGVVFVTVAAALLQGCYGGGLVSIRMPYLSPAGVTYINNVDPQGQLAYSVPAKVEAQHIGYAAAQVPAVAAVPFVKHVPTVSHVPVTKIEAQHALLEKQLDVVKPAVSTRKFEVRRPAIQKQFFDIEERVVVRPAGSAVVELDQPTSKTPKGPAVIQPLYQHFGVGPTIASPVGSVFPSASPVNNEDESVVVENPDFRQIGAQNQGQVGASAPQTKTNLNGATSNEPFVAHDPSPNVVVRPNSSPEIDQQNQNRLIELLTARGNVAEVGFGRFGPSQSTTGDAGQVRGRVISATPAPEYADPADERVSTRRVVVSRPIETLQEVNVVEPATKIERVSVQQPTLIKTARLDTVQVHGSVPVVGKALAPTFAHAAVPLYQKTISPAYEYYH</sequence>
<comment type="caution">
    <text evidence="2">The sequence shown here is derived from an EMBL/GenBank/DDBJ whole genome shotgun (WGS) entry which is preliminary data.</text>
</comment>
<dbReference type="EMBL" id="CAXAJV020001289">
    <property type="protein sequence ID" value="CAL7938972.1"/>
    <property type="molecule type" value="Genomic_DNA"/>
</dbReference>
<proteinExistence type="predicted"/>
<feature type="signal peptide" evidence="1">
    <location>
        <begin position="1"/>
        <end position="20"/>
    </location>
</feature>
<feature type="chain" id="PRO_5045273542" evidence="1">
    <location>
        <begin position="21"/>
        <end position="391"/>
    </location>
</feature>
<gene>
    <name evidence="2" type="ORF">XYLVIOL_LOCUS3600</name>
</gene>
<accession>A0ABP1NET7</accession>
<evidence type="ECO:0000256" key="1">
    <source>
        <dbReference type="SAM" id="SignalP"/>
    </source>
</evidence>
<evidence type="ECO:0000313" key="2">
    <source>
        <dbReference type="EMBL" id="CAL7938972.1"/>
    </source>
</evidence>
<protein>
    <submittedName>
        <fullName evidence="2">Uncharacterized protein</fullName>
    </submittedName>
</protein>
<keyword evidence="1" id="KW-0732">Signal</keyword>
<keyword evidence="3" id="KW-1185">Reference proteome</keyword>
<name>A0ABP1NET7_XYLVO</name>
<dbReference type="Proteomes" id="UP001642520">
    <property type="component" value="Unassembled WGS sequence"/>
</dbReference>
<reference evidence="2 3" key="1">
    <citation type="submission" date="2024-08" db="EMBL/GenBank/DDBJ databases">
        <authorList>
            <person name="Will J Nash"/>
            <person name="Angela Man"/>
            <person name="Seanna McTaggart"/>
            <person name="Kendall Baker"/>
            <person name="Tom Barker"/>
            <person name="Leah Catchpole"/>
            <person name="Alex Durrant"/>
            <person name="Karim Gharbi"/>
            <person name="Naomi Irish"/>
            <person name="Gemy Kaithakottil"/>
            <person name="Debby Ku"/>
            <person name="Aaliyah Providence"/>
            <person name="Felix Shaw"/>
            <person name="David Swarbreck"/>
            <person name="Chris Watkins"/>
            <person name="Ann M. McCartney"/>
            <person name="Giulio Formenti"/>
            <person name="Alice Mouton"/>
            <person name="Noel Vella"/>
            <person name="Bjorn M von Reumont"/>
            <person name="Adriana Vella"/>
            <person name="Wilfried Haerty"/>
        </authorList>
    </citation>
    <scope>NUCLEOTIDE SEQUENCE [LARGE SCALE GENOMIC DNA]</scope>
</reference>
<evidence type="ECO:0000313" key="3">
    <source>
        <dbReference type="Proteomes" id="UP001642520"/>
    </source>
</evidence>